<evidence type="ECO:0000313" key="1">
    <source>
        <dbReference type="EMBL" id="CAJ1970955.1"/>
    </source>
</evidence>
<gene>
    <name evidence="1" type="ORF">AYBTSS11_LOCUS22950</name>
</gene>
<dbReference type="Proteomes" id="UP001189624">
    <property type="component" value="Chromosome 8"/>
</dbReference>
<dbReference type="AlphaFoldDB" id="A0AA86T3M2"/>
<dbReference type="EMBL" id="OY731405">
    <property type="protein sequence ID" value="CAJ1970955.1"/>
    <property type="molecule type" value="Genomic_DNA"/>
</dbReference>
<evidence type="ECO:0000313" key="2">
    <source>
        <dbReference type="Proteomes" id="UP001189624"/>
    </source>
</evidence>
<dbReference type="Gramene" id="rna-AYBTSS11_LOCUS22950">
    <property type="protein sequence ID" value="CAJ1970955.1"/>
    <property type="gene ID" value="gene-AYBTSS11_LOCUS22950"/>
</dbReference>
<proteinExistence type="predicted"/>
<sequence>MIESKAECMKIFGGAARSLERSSSSLGSKNFATQPPEDYFPTKWISILCLLR</sequence>
<organism evidence="1 2">
    <name type="scientific">Sphenostylis stenocarpa</name>
    <dbReference type="NCBI Taxonomy" id="92480"/>
    <lineage>
        <taxon>Eukaryota</taxon>
        <taxon>Viridiplantae</taxon>
        <taxon>Streptophyta</taxon>
        <taxon>Embryophyta</taxon>
        <taxon>Tracheophyta</taxon>
        <taxon>Spermatophyta</taxon>
        <taxon>Magnoliopsida</taxon>
        <taxon>eudicotyledons</taxon>
        <taxon>Gunneridae</taxon>
        <taxon>Pentapetalae</taxon>
        <taxon>rosids</taxon>
        <taxon>fabids</taxon>
        <taxon>Fabales</taxon>
        <taxon>Fabaceae</taxon>
        <taxon>Papilionoideae</taxon>
        <taxon>50 kb inversion clade</taxon>
        <taxon>NPAAA clade</taxon>
        <taxon>indigoferoid/millettioid clade</taxon>
        <taxon>Phaseoleae</taxon>
        <taxon>Sphenostylis</taxon>
    </lineage>
</organism>
<accession>A0AA86T3M2</accession>
<protein>
    <submittedName>
        <fullName evidence="1">Uncharacterized protein</fullName>
    </submittedName>
</protein>
<feature type="non-terminal residue" evidence="1">
    <location>
        <position position="52"/>
    </location>
</feature>
<keyword evidence="2" id="KW-1185">Reference proteome</keyword>
<reference evidence="1" key="1">
    <citation type="submission" date="2023-10" db="EMBL/GenBank/DDBJ databases">
        <authorList>
            <person name="Domelevo Entfellner J.-B."/>
        </authorList>
    </citation>
    <scope>NUCLEOTIDE SEQUENCE</scope>
</reference>
<name>A0AA86T3M2_9FABA</name>